<protein>
    <recommendedName>
        <fullName evidence="3">Alanine-rich protein</fullName>
    </recommendedName>
</protein>
<comment type="caution">
    <text evidence="1">The sequence shown here is derived from an EMBL/GenBank/DDBJ whole genome shotgun (WGS) entry which is preliminary data.</text>
</comment>
<dbReference type="EMBL" id="BOMY01000021">
    <property type="protein sequence ID" value="GIF20265.1"/>
    <property type="molecule type" value="Genomic_DNA"/>
</dbReference>
<evidence type="ECO:0008006" key="3">
    <source>
        <dbReference type="Google" id="ProtNLM"/>
    </source>
</evidence>
<keyword evidence="2" id="KW-1185">Reference proteome</keyword>
<dbReference type="AlphaFoldDB" id="A0A919NLD7"/>
<reference evidence="1" key="1">
    <citation type="submission" date="2021-01" db="EMBL/GenBank/DDBJ databases">
        <title>Whole genome shotgun sequence of Actinoplanes tereljensis NBRC 105297.</title>
        <authorList>
            <person name="Komaki H."/>
            <person name="Tamura T."/>
        </authorList>
    </citation>
    <scope>NUCLEOTIDE SEQUENCE</scope>
    <source>
        <strain evidence="1">NBRC 105297</strain>
    </source>
</reference>
<accession>A0A919NLD7</accession>
<gene>
    <name evidence="1" type="ORF">Ate02nite_29950</name>
</gene>
<evidence type="ECO:0000313" key="2">
    <source>
        <dbReference type="Proteomes" id="UP000623608"/>
    </source>
</evidence>
<dbReference type="RefSeq" id="WP_203805730.1">
    <property type="nucleotide sequence ID" value="NZ_BOMY01000021.1"/>
</dbReference>
<proteinExistence type="predicted"/>
<evidence type="ECO:0000313" key="1">
    <source>
        <dbReference type="EMBL" id="GIF20265.1"/>
    </source>
</evidence>
<name>A0A919NLD7_9ACTN</name>
<organism evidence="1 2">
    <name type="scientific">Paractinoplanes tereljensis</name>
    <dbReference type="NCBI Taxonomy" id="571912"/>
    <lineage>
        <taxon>Bacteria</taxon>
        <taxon>Bacillati</taxon>
        <taxon>Actinomycetota</taxon>
        <taxon>Actinomycetes</taxon>
        <taxon>Micromonosporales</taxon>
        <taxon>Micromonosporaceae</taxon>
        <taxon>Paractinoplanes</taxon>
    </lineage>
</organism>
<dbReference type="Proteomes" id="UP000623608">
    <property type="component" value="Unassembled WGS sequence"/>
</dbReference>
<sequence length="369" mass="38848">MVNGHAYPWDVLGDPGFLARAPQRITLAAAYHSTRAATPMHPAHRIVDARWAALYRPVRPSAWKGQDLRPIEPSWVASPDAFGEAATLLKQAGHQVTAWIVLTHNTRLGTRRPDVTVVNCFGEPYPYALCPAHAEVRDHAATLAAEAVHDLDLDGVSLEGCGQMGVTHLGHHEKTDGAWTPSTARLLSICCCTGCRTAWAADGLDPAEVVAALRAATRAAEVPSAPAAGGPAGEVLAALLAVRHRHTDLLRAQVLAALPSDLPVTLHAHPDPWATGPSPGLTASAAADVDALLVPCWPLGSEDLVRQAVAHGRPVDAYVTLLHPTDPATLAPHVQALRAAGASRFSLYHLGLAPAWRQDLFAAVAAAVA</sequence>